<accession>A0A0E9SJF2</accession>
<reference evidence="1" key="2">
    <citation type="journal article" date="2015" name="Fish Shellfish Immunol.">
        <title>Early steps in the European eel (Anguilla anguilla)-Vibrio vulnificus interaction in the gills: Role of the RtxA13 toxin.</title>
        <authorList>
            <person name="Callol A."/>
            <person name="Pajuelo D."/>
            <person name="Ebbesson L."/>
            <person name="Teles M."/>
            <person name="MacKenzie S."/>
            <person name="Amaro C."/>
        </authorList>
    </citation>
    <scope>NUCLEOTIDE SEQUENCE</scope>
</reference>
<organism evidence="1">
    <name type="scientific">Anguilla anguilla</name>
    <name type="common">European freshwater eel</name>
    <name type="synonym">Muraena anguilla</name>
    <dbReference type="NCBI Taxonomy" id="7936"/>
    <lineage>
        <taxon>Eukaryota</taxon>
        <taxon>Metazoa</taxon>
        <taxon>Chordata</taxon>
        <taxon>Craniata</taxon>
        <taxon>Vertebrata</taxon>
        <taxon>Euteleostomi</taxon>
        <taxon>Actinopterygii</taxon>
        <taxon>Neopterygii</taxon>
        <taxon>Teleostei</taxon>
        <taxon>Anguilliformes</taxon>
        <taxon>Anguillidae</taxon>
        <taxon>Anguilla</taxon>
    </lineage>
</organism>
<dbReference type="EMBL" id="GBXM01067063">
    <property type="protein sequence ID" value="JAH41514.1"/>
    <property type="molecule type" value="Transcribed_RNA"/>
</dbReference>
<evidence type="ECO:0000313" key="1">
    <source>
        <dbReference type="EMBL" id="JAH41514.1"/>
    </source>
</evidence>
<protein>
    <submittedName>
        <fullName evidence="1">Uncharacterized protein</fullName>
    </submittedName>
</protein>
<name>A0A0E9SJF2_ANGAN</name>
<proteinExistence type="predicted"/>
<reference evidence="1" key="1">
    <citation type="submission" date="2014-11" db="EMBL/GenBank/DDBJ databases">
        <authorList>
            <person name="Amaro Gonzalez C."/>
        </authorList>
    </citation>
    <scope>NUCLEOTIDE SEQUENCE</scope>
</reference>
<sequence>MRRSSSPRATVG</sequence>